<evidence type="ECO:0000256" key="9">
    <source>
        <dbReference type="ARBA" id="ARBA00023237"/>
    </source>
</evidence>
<dbReference type="Pfam" id="PF07660">
    <property type="entry name" value="STN"/>
    <property type="match status" value="1"/>
</dbReference>
<dbReference type="Gene3D" id="2.40.170.20">
    <property type="entry name" value="TonB-dependent receptor, beta-barrel domain"/>
    <property type="match status" value="1"/>
</dbReference>
<dbReference type="Gene3D" id="2.170.130.10">
    <property type="entry name" value="TonB-dependent receptor, plug domain"/>
    <property type="match status" value="1"/>
</dbReference>
<organism evidence="13 14">
    <name type="scientific">Candidatus Parabacteroides intestinigallinarum</name>
    <dbReference type="NCBI Taxonomy" id="2838722"/>
    <lineage>
        <taxon>Bacteria</taxon>
        <taxon>Pseudomonadati</taxon>
        <taxon>Bacteroidota</taxon>
        <taxon>Bacteroidia</taxon>
        <taxon>Bacteroidales</taxon>
        <taxon>Tannerellaceae</taxon>
        <taxon>Parabacteroides</taxon>
    </lineage>
</organism>
<evidence type="ECO:0000256" key="6">
    <source>
        <dbReference type="ARBA" id="ARBA00023004"/>
    </source>
</evidence>
<dbReference type="AlphaFoldDB" id="A0A9D1XTM7"/>
<comment type="subcellular location">
    <subcellularLocation>
        <location evidence="1 10">Cell outer membrane</location>
        <topology evidence="1 10">Multi-pass membrane protein</topology>
    </subcellularLocation>
</comment>
<evidence type="ECO:0000256" key="11">
    <source>
        <dbReference type="RuleBase" id="RU003357"/>
    </source>
</evidence>
<evidence type="ECO:0000256" key="1">
    <source>
        <dbReference type="ARBA" id="ARBA00004571"/>
    </source>
</evidence>
<keyword evidence="4" id="KW-0406">Ion transport</keyword>
<feature type="domain" description="Secretin/TonB short N-terminal" evidence="12">
    <location>
        <begin position="51"/>
        <end position="102"/>
    </location>
</feature>
<keyword evidence="13" id="KW-0675">Receptor</keyword>
<dbReference type="GO" id="GO:0009279">
    <property type="term" value="C:cell outer membrane"/>
    <property type="evidence" value="ECO:0007669"/>
    <property type="project" value="UniProtKB-SubCell"/>
</dbReference>
<dbReference type="InterPro" id="IPR036942">
    <property type="entry name" value="Beta-barrel_TonB_sf"/>
</dbReference>
<proteinExistence type="inferred from homology"/>
<evidence type="ECO:0000259" key="12">
    <source>
        <dbReference type="SMART" id="SM00965"/>
    </source>
</evidence>
<gene>
    <name evidence="13" type="ORF">H9848_11205</name>
</gene>
<evidence type="ECO:0000256" key="4">
    <source>
        <dbReference type="ARBA" id="ARBA00022496"/>
    </source>
</evidence>
<dbReference type="Pfam" id="PF13715">
    <property type="entry name" value="CarbopepD_reg_2"/>
    <property type="match status" value="1"/>
</dbReference>
<accession>A0A9D1XTM7</accession>
<keyword evidence="4" id="KW-0410">Iron transport</keyword>
<protein>
    <submittedName>
        <fullName evidence="13">TonB-dependent receptor</fullName>
    </submittedName>
</protein>
<evidence type="ECO:0000313" key="14">
    <source>
        <dbReference type="Proteomes" id="UP000823847"/>
    </source>
</evidence>
<evidence type="ECO:0000256" key="8">
    <source>
        <dbReference type="ARBA" id="ARBA00023136"/>
    </source>
</evidence>
<dbReference type="InterPro" id="IPR008969">
    <property type="entry name" value="CarboxyPept-like_regulatory"/>
</dbReference>
<keyword evidence="5 10" id="KW-0812">Transmembrane</keyword>
<evidence type="ECO:0000256" key="10">
    <source>
        <dbReference type="PROSITE-ProRule" id="PRU01360"/>
    </source>
</evidence>
<sequence>MRNAFILLLAGNLNLSAGNTAPYCQTARLSVEATGMTVSDVLRAIEEQSQFYFTYNSGQINTRRTVSINIKDRPVNEVLDELFRGENVGYTINDRHIVLYKSDSPAAPAPAQADEKRITGTIVDNAGVPIIGANVSVKGTTTGTITDVDGNFSLSVPADAVVEISYIGYLTETFKVGNRSHLEVVLREDLQKLDEVVVVGYGTQRKKDVTSSIAKVGGEDIAHLAAASFDSQLAGRAAGVQVSTPNGVLGSTPQFKIRGMSTISSSSQPLFVIDGMPINGGANGDGDDQKGLGKGAVTFNALSDINPNDIASIEILKDGAATAIYGSRAANGVVLITTKKGSKGRTQVSYDGYITAASPAKLHDLLNARDFVTIANEKYENRGNPGQAVYDPNGPDTNWNDYIYRTGFQQSHNLSASGGTEKSQYYASLGYTNQTGIVRSNDLRRYNLKADFTQEATKWLRLGISGQMSRTTIQGFSNTEGALGSVGFGVFMLPNVAVYDPDSPTGYNIDPERFSLGRGSNLSVIDNGLSNIVWSLDNNVNKSTNTRAFGNAWAEITFMDGLTLRTQGGLDISNVNDFNYQDPAAGEGHGVGGRIYEYYSQYETWNWQNMLNFVRTFNDVHNLTATAVQEYTHETQAYTMAEVSQLSDNFFKEHIISNTFDEKDVKGYKSSNGLASYMVRANYNYDSKYYIGASVRWDGLSRLPEDNRWGTFWGASVAWRLSREKFWSDSPINDWFNDLRIRASYATIGNSQLGSDFPYLGTYEGVLYGPYSGIAWKQMGNDQLKWETTETFDIGLDGALFNNRLSFELAYWQKNSKDLVLQVPTAPTMGVPLNSYYDNIGRIKNSGFELTLNATVIATNDWTWQTSFNFSTVKNTVEELYGGSDIIDNWTIIREGESYRSLYGYDYYGVNAANGNPIWRKADGSLVQFDTFGSYDYAVYDPNNPSDVSQASTLTTDDRKVLGSSMPTWYGGWGNTVTYKNFDLNVFFRFSSGNKIMNQSRSMLLNTNFYNNGTEILGRWVSPEQPGDGVTPKIGYGYDTKIFNSGFTDSHFVESGNFLKLSNLTIGYTLPKAIAEKLSMSKLRFYIQGQNLFTITPYSGLDPETSTRLGVDNGGMPQQRSFTFGANVTF</sequence>
<name>A0A9D1XTM7_9BACT</name>
<evidence type="ECO:0000256" key="7">
    <source>
        <dbReference type="ARBA" id="ARBA00023077"/>
    </source>
</evidence>
<dbReference type="InterPro" id="IPR023997">
    <property type="entry name" value="TonB-dep_OMP_SusC/RagA_CS"/>
</dbReference>
<dbReference type="SUPFAM" id="SSF56935">
    <property type="entry name" value="Porins"/>
    <property type="match status" value="1"/>
</dbReference>
<dbReference type="InterPro" id="IPR037066">
    <property type="entry name" value="Plug_dom_sf"/>
</dbReference>
<evidence type="ECO:0000256" key="2">
    <source>
        <dbReference type="ARBA" id="ARBA00022448"/>
    </source>
</evidence>
<reference evidence="13" key="1">
    <citation type="journal article" date="2021" name="PeerJ">
        <title>Extensive microbial diversity within the chicken gut microbiome revealed by metagenomics and culture.</title>
        <authorList>
            <person name="Gilroy R."/>
            <person name="Ravi A."/>
            <person name="Getino M."/>
            <person name="Pursley I."/>
            <person name="Horton D.L."/>
            <person name="Alikhan N.F."/>
            <person name="Baker D."/>
            <person name="Gharbi K."/>
            <person name="Hall N."/>
            <person name="Watson M."/>
            <person name="Adriaenssens E.M."/>
            <person name="Foster-Nyarko E."/>
            <person name="Jarju S."/>
            <person name="Secka A."/>
            <person name="Antonio M."/>
            <person name="Oren A."/>
            <person name="Chaudhuri R.R."/>
            <person name="La Ragione R."/>
            <person name="Hildebrand F."/>
            <person name="Pallen M.J."/>
        </authorList>
    </citation>
    <scope>NUCLEOTIDE SEQUENCE</scope>
    <source>
        <strain evidence="13">ChiHecec2B26-12326</strain>
    </source>
</reference>
<evidence type="ECO:0000256" key="5">
    <source>
        <dbReference type="ARBA" id="ARBA00022692"/>
    </source>
</evidence>
<dbReference type="SMART" id="SM00965">
    <property type="entry name" value="STN"/>
    <property type="match status" value="1"/>
</dbReference>
<comment type="similarity">
    <text evidence="10 11">Belongs to the TonB-dependent receptor family.</text>
</comment>
<dbReference type="InterPro" id="IPR039426">
    <property type="entry name" value="TonB-dep_rcpt-like"/>
</dbReference>
<dbReference type="PROSITE" id="PS52016">
    <property type="entry name" value="TONB_DEPENDENT_REC_3"/>
    <property type="match status" value="1"/>
</dbReference>
<dbReference type="InterPro" id="IPR023996">
    <property type="entry name" value="TonB-dep_OMP_SusC/RagA"/>
</dbReference>
<comment type="caution">
    <text evidence="13">The sequence shown here is derived from an EMBL/GenBank/DDBJ whole genome shotgun (WGS) entry which is preliminary data.</text>
</comment>
<dbReference type="GO" id="GO:0006826">
    <property type="term" value="P:iron ion transport"/>
    <property type="evidence" value="ECO:0007669"/>
    <property type="project" value="UniProtKB-KW"/>
</dbReference>
<keyword evidence="8 10" id="KW-0472">Membrane</keyword>
<keyword evidence="9 10" id="KW-0998">Cell outer membrane</keyword>
<dbReference type="InterPro" id="IPR000531">
    <property type="entry name" value="Beta-barrel_TonB"/>
</dbReference>
<dbReference type="NCBIfam" id="TIGR04057">
    <property type="entry name" value="SusC_RagA_signa"/>
    <property type="match status" value="1"/>
</dbReference>
<dbReference type="FunFam" id="2.60.40.1120:FF:000003">
    <property type="entry name" value="Outer membrane protein Omp121"/>
    <property type="match status" value="1"/>
</dbReference>
<dbReference type="Gene3D" id="2.60.40.1120">
    <property type="entry name" value="Carboxypeptidase-like, regulatory domain"/>
    <property type="match status" value="1"/>
</dbReference>
<dbReference type="Proteomes" id="UP000823847">
    <property type="component" value="Unassembled WGS sequence"/>
</dbReference>
<keyword evidence="2 10" id="KW-0813">Transport</keyword>
<dbReference type="NCBIfam" id="TIGR04056">
    <property type="entry name" value="OMP_RagA_SusC"/>
    <property type="match status" value="1"/>
</dbReference>
<evidence type="ECO:0000256" key="3">
    <source>
        <dbReference type="ARBA" id="ARBA00022452"/>
    </source>
</evidence>
<dbReference type="Pfam" id="PF00593">
    <property type="entry name" value="TonB_dep_Rec_b-barrel"/>
    <property type="match status" value="1"/>
</dbReference>
<dbReference type="SUPFAM" id="SSF49464">
    <property type="entry name" value="Carboxypeptidase regulatory domain-like"/>
    <property type="match status" value="1"/>
</dbReference>
<dbReference type="Pfam" id="PF07715">
    <property type="entry name" value="Plug"/>
    <property type="match status" value="1"/>
</dbReference>
<reference evidence="13" key="2">
    <citation type="submission" date="2021-04" db="EMBL/GenBank/DDBJ databases">
        <authorList>
            <person name="Gilroy R."/>
        </authorList>
    </citation>
    <scope>NUCLEOTIDE SEQUENCE</scope>
    <source>
        <strain evidence="13">ChiHecec2B26-12326</strain>
    </source>
</reference>
<dbReference type="EMBL" id="DXEN01000080">
    <property type="protein sequence ID" value="HIX87155.1"/>
    <property type="molecule type" value="Genomic_DNA"/>
</dbReference>
<keyword evidence="7 11" id="KW-0798">TonB box</keyword>
<keyword evidence="3 10" id="KW-1134">Transmembrane beta strand</keyword>
<dbReference type="InterPro" id="IPR012910">
    <property type="entry name" value="Plug_dom"/>
</dbReference>
<keyword evidence="6" id="KW-0408">Iron</keyword>
<dbReference type="InterPro" id="IPR011662">
    <property type="entry name" value="Secretin/TonB_short_N"/>
</dbReference>
<evidence type="ECO:0000313" key="13">
    <source>
        <dbReference type="EMBL" id="HIX87155.1"/>
    </source>
</evidence>